<protein>
    <submittedName>
        <fullName evidence="3">Hemagglutinin</fullName>
    </submittedName>
</protein>
<sequence length="244" mass="24335">MRITLALIVGLLLAQVARAEPDSFGLGTGRDGALSVVAGRSVVTGSAVPLRVAATARGSDVAVSAGTVLAAGDLVMIHHTGGLLPLPTPGDAKAVVLPTSGPGRFELARVASVDAAAGVLKLTQPLRFSYPVARTQVLRVGEFTDVNIEAGARLSVTPWDGRSGGILAMLVSGTVTNEGRIDADGAGYLGGVYQAHAGLKGCTGLDLSPAQGGSARGEGVAGTTSGNKSATPSPRAEPVSLYTS</sequence>
<name>A0ABX9QA22_9BACT</name>
<keyword evidence="2" id="KW-0732">Signal</keyword>
<feature type="signal peptide" evidence="2">
    <location>
        <begin position="1"/>
        <end position="19"/>
    </location>
</feature>
<dbReference type="EMBL" id="RAWI01000408">
    <property type="protein sequence ID" value="RKH93436.1"/>
    <property type="molecule type" value="Genomic_DNA"/>
</dbReference>
<reference evidence="3 4" key="1">
    <citation type="submission" date="2018-09" db="EMBL/GenBank/DDBJ databases">
        <authorList>
            <person name="Livingstone P.G."/>
            <person name="Whitworth D.E."/>
        </authorList>
    </citation>
    <scope>NUCLEOTIDE SEQUENCE [LARGE SCALE GENOMIC DNA]</scope>
    <source>
        <strain evidence="3 4">CA031B</strain>
    </source>
</reference>
<comment type="caution">
    <text evidence="3">The sequence shown here is derived from an EMBL/GenBank/DDBJ whole genome shotgun (WGS) entry which is preliminary data.</text>
</comment>
<dbReference type="Proteomes" id="UP000278907">
    <property type="component" value="Unassembled WGS sequence"/>
</dbReference>
<evidence type="ECO:0000256" key="2">
    <source>
        <dbReference type="SAM" id="SignalP"/>
    </source>
</evidence>
<feature type="compositionally biased region" description="Polar residues" evidence="1">
    <location>
        <begin position="222"/>
        <end position="232"/>
    </location>
</feature>
<evidence type="ECO:0000256" key="1">
    <source>
        <dbReference type="SAM" id="MobiDB-lite"/>
    </source>
</evidence>
<feature type="non-terminal residue" evidence="3">
    <location>
        <position position="244"/>
    </location>
</feature>
<organism evidence="3 4">
    <name type="scientific">Corallococcus praedator</name>
    <dbReference type="NCBI Taxonomy" id="2316724"/>
    <lineage>
        <taxon>Bacteria</taxon>
        <taxon>Pseudomonadati</taxon>
        <taxon>Myxococcota</taxon>
        <taxon>Myxococcia</taxon>
        <taxon>Myxococcales</taxon>
        <taxon>Cystobacterineae</taxon>
        <taxon>Myxococcaceae</taxon>
        <taxon>Corallococcus</taxon>
    </lineage>
</organism>
<accession>A0ABX9QA22</accession>
<evidence type="ECO:0000313" key="4">
    <source>
        <dbReference type="Proteomes" id="UP000278907"/>
    </source>
</evidence>
<feature type="chain" id="PRO_5046602741" evidence="2">
    <location>
        <begin position="20"/>
        <end position="244"/>
    </location>
</feature>
<proteinExistence type="predicted"/>
<keyword evidence="4" id="KW-1185">Reference proteome</keyword>
<evidence type="ECO:0000313" key="3">
    <source>
        <dbReference type="EMBL" id="RKH93436.1"/>
    </source>
</evidence>
<gene>
    <name evidence="3" type="ORF">D7Y13_34415</name>
</gene>
<feature type="region of interest" description="Disordered" evidence="1">
    <location>
        <begin position="210"/>
        <end position="244"/>
    </location>
</feature>